<dbReference type="AlphaFoldDB" id="A0A2P2N0U0"/>
<sequence>MQESQSTATTFFNFSFYKYKFWEEILNSLKKGIPAHEASKESDICKLIPVFTKRLFYDSNL</sequence>
<accession>A0A2P2N0U0</accession>
<organism evidence="1">
    <name type="scientific">Rhizophora mucronata</name>
    <name type="common">Asiatic mangrove</name>
    <dbReference type="NCBI Taxonomy" id="61149"/>
    <lineage>
        <taxon>Eukaryota</taxon>
        <taxon>Viridiplantae</taxon>
        <taxon>Streptophyta</taxon>
        <taxon>Embryophyta</taxon>
        <taxon>Tracheophyta</taxon>
        <taxon>Spermatophyta</taxon>
        <taxon>Magnoliopsida</taxon>
        <taxon>eudicotyledons</taxon>
        <taxon>Gunneridae</taxon>
        <taxon>Pentapetalae</taxon>
        <taxon>rosids</taxon>
        <taxon>fabids</taxon>
        <taxon>Malpighiales</taxon>
        <taxon>Rhizophoraceae</taxon>
        <taxon>Rhizophora</taxon>
    </lineage>
</organism>
<proteinExistence type="predicted"/>
<name>A0A2P2N0U0_RHIMU</name>
<evidence type="ECO:0000313" key="1">
    <source>
        <dbReference type="EMBL" id="MBX36102.1"/>
    </source>
</evidence>
<protein>
    <submittedName>
        <fullName evidence="1">Uncharacterized protein</fullName>
    </submittedName>
</protein>
<reference evidence="1" key="1">
    <citation type="submission" date="2018-02" db="EMBL/GenBank/DDBJ databases">
        <title>Rhizophora mucronata_Transcriptome.</title>
        <authorList>
            <person name="Meera S.P."/>
            <person name="Sreeshan A."/>
            <person name="Augustine A."/>
        </authorList>
    </citation>
    <scope>NUCLEOTIDE SEQUENCE</scope>
    <source>
        <tissue evidence="1">Leaf</tissue>
    </source>
</reference>
<dbReference type="EMBL" id="GGEC01055618">
    <property type="protein sequence ID" value="MBX36102.1"/>
    <property type="molecule type" value="Transcribed_RNA"/>
</dbReference>